<evidence type="ECO:0000256" key="4">
    <source>
        <dbReference type="ARBA" id="ARBA00022771"/>
    </source>
</evidence>
<keyword evidence="3" id="KW-0677">Repeat</keyword>
<feature type="domain" description="C2H2-type" evidence="9">
    <location>
        <begin position="46"/>
        <end position="75"/>
    </location>
</feature>
<feature type="region of interest" description="Disordered" evidence="8">
    <location>
        <begin position="534"/>
        <end position="556"/>
    </location>
</feature>
<sequence>MSFAPSGNRPTTSIAMDANQAQLKSTTANGRPRKKRRSRKGLEKRFECKVEGCGKSYSRAEHLQRHQLNHNSEQTYHCEFPDCTRTFVRQDLLKRHLERHNIKDTPNESASPRDGATETNATPSDAPANETSTDDGKHNMGPRARTNLPYKQNGVANVKNQHMLSYGRNTAFGQNNIFPPHVQQLQDAHDATQLANQMDTSPPSFPMQNMYAQNQHNSPQFDMNSGHGRQPFHQAAHFQQAVSTGPEFPGSTVTQANELLMMDQMSMTGAGPLFGVDGSLPMVGMPADFMAYLFHSGPEMNQLVPPPALNYGDLQDSPYDAQSFEMPPTFNQMPTGPYNVMAVNNLVDADTPEASISAERSQEIYNYINDRFNGHAHVPLQEMREDIVGGDRNEDSHVLSRKMMQAYIWSYWHSLSDQMPIIHKASFSAENTPTLLLLAMMAIGSACLDKTHGTAVTMAGARVSNFLATHLRWELFMDPSFRAPAKLWVFQTLLVLELYEKMCSTRQLHERAHIHHATTITLMRRGRSLIGKSSLDESSTMHESEPPSRHSSTSAPAVGRDEWWQNWIINESTKRAACAAFVIDSIHSSMFGHSGVMVAHEMRLPLPCDDSLWRATSGAEVVRVESSLKAQGIKPMSFLEGLKCTLNNQEVNTTSFGRTVLMAGLLSVTHHMHQRDLQINVLGGGVVQALDGRDKWRATLTRAYDFWKANFDKAVDQSNSLPDPYRNGSTKATPSVIFESRTVLHDLAHMAMHADIVDCQMYAGAKKLLGRPVGPLEFNAVQKRIKEYWAPSARARDAAFYALQFLRSVLAPELSTRGDRVGSNNDPPYDTRHDVLLNRPWVLYFAALVLWSYGFAIEGPCPRFVPPTTPQEQWLDMRAYLAKYAMSDSPNDLQNLRGLNQNTSLLLVLKESFENSRWELLHEAAALLQNCVTFNSGASIH</sequence>
<dbReference type="Gene3D" id="3.30.160.60">
    <property type="entry name" value="Classic Zinc Finger"/>
    <property type="match status" value="2"/>
</dbReference>
<dbReference type="InterPro" id="IPR007219">
    <property type="entry name" value="XnlR_reg_dom"/>
</dbReference>
<dbReference type="PANTHER" id="PTHR40626:SF11">
    <property type="entry name" value="ZINC FINGER PROTEIN YPR022C"/>
    <property type="match status" value="1"/>
</dbReference>
<evidence type="ECO:0000256" key="8">
    <source>
        <dbReference type="SAM" id="MobiDB-lite"/>
    </source>
</evidence>
<evidence type="ECO:0000313" key="11">
    <source>
        <dbReference type="Proteomes" id="UP000039046"/>
    </source>
</evidence>
<feature type="region of interest" description="Disordered" evidence="8">
    <location>
        <begin position="98"/>
        <end position="148"/>
    </location>
</feature>
<dbReference type="STRING" id="1531966.A0A0A1TBZ6"/>
<dbReference type="InterPro" id="IPR051059">
    <property type="entry name" value="VerF-like"/>
</dbReference>
<evidence type="ECO:0000256" key="6">
    <source>
        <dbReference type="ARBA" id="ARBA00023242"/>
    </source>
</evidence>
<dbReference type="OrthoDB" id="427030at2759"/>
<protein>
    <submittedName>
        <fullName evidence="10">Putative Zinc finger C2H2-type protein</fullName>
    </submittedName>
</protein>
<dbReference type="AlphaFoldDB" id="A0A0A1TBZ6"/>
<evidence type="ECO:0000313" key="10">
    <source>
        <dbReference type="EMBL" id="CEJ85046.1"/>
    </source>
</evidence>
<dbReference type="GO" id="GO:0008270">
    <property type="term" value="F:zinc ion binding"/>
    <property type="evidence" value="ECO:0007669"/>
    <property type="project" value="UniProtKB-KW"/>
</dbReference>
<proteinExistence type="predicted"/>
<evidence type="ECO:0000256" key="3">
    <source>
        <dbReference type="ARBA" id="ARBA00022737"/>
    </source>
</evidence>
<reference evidence="10 11" key="1">
    <citation type="journal article" date="2015" name="Genome Announc.">
        <title>Draft Genome Sequence and Gene Annotation of the Entomopathogenic Fungus Verticillium hemipterigenum.</title>
        <authorList>
            <person name="Horn F."/>
            <person name="Habel A."/>
            <person name="Scharf D.H."/>
            <person name="Dworschak J."/>
            <person name="Brakhage A.A."/>
            <person name="Guthke R."/>
            <person name="Hertweck C."/>
            <person name="Linde J."/>
        </authorList>
    </citation>
    <scope>NUCLEOTIDE SEQUENCE [LARGE SCALE GENOMIC DNA]</scope>
</reference>
<evidence type="ECO:0000256" key="1">
    <source>
        <dbReference type="ARBA" id="ARBA00004123"/>
    </source>
</evidence>
<feature type="domain" description="C2H2-type" evidence="9">
    <location>
        <begin position="76"/>
        <end position="105"/>
    </location>
</feature>
<keyword evidence="11" id="KW-1185">Reference proteome</keyword>
<dbReference type="InterPro" id="IPR013087">
    <property type="entry name" value="Znf_C2H2_type"/>
</dbReference>
<keyword evidence="5" id="KW-0862">Zinc</keyword>
<keyword evidence="4 7" id="KW-0863">Zinc-finger</keyword>
<dbReference type="GO" id="GO:0005634">
    <property type="term" value="C:nucleus"/>
    <property type="evidence" value="ECO:0007669"/>
    <property type="project" value="UniProtKB-SubCell"/>
</dbReference>
<dbReference type="InterPro" id="IPR036236">
    <property type="entry name" value="Znf_C2H2_sf"/>
</dbReference>
<dbReference type="GO" id="GO:0000785">
    <property type="term" value="C:chromatin"/>
    <property type="evidence" value="ECO:0007669"/>
    <property type="project" value="TreeGrafter"/>
</dbReference>
<dbReference type="GO" id="GO:0000981">
    <property type="term" value="F:DNA-binding transcription factor activity, RNA polymerase II-specific"/>
    <property type="evidence" value="ECO:0007669"/>
    <property type="project" value="InterPro"/>
</dbReference>
<organism evidence="10 11">
    <name type="scientific">[Torrubiella] hemipterigena</name>
    <dbReference type="NCBI Taxonomy" id="1531966"/>
    <lineage>
        <taxon>Eukaryota</taxon>
        <taxon>Fungi</taxon>
        <taxon>Dikarya</taxon>
        <taxon>Ascomycota</taxon>
        <taxon>Pezizomycotina</taxon>
        <taxon>Sordariomycetes</taxon>
        <taxon>Hypocreomycetidae</taxon>
        <taxon>Hypocreales</taxon>
        <taxon>Clavicipitaceae</taxon>
        <taxon>Clavicipitaceae incertae sedis</taxon>
        <taxon>'Torrubiella' clade</taxon>
    </lineage>
</organism>
<accession>A0A0A1TBZ6</accession>
<comment type="subcellular location">
    <subcellularLocation>
        <location evidence="1">Nucleus</location>
    </subcellularLocation>
</comment>
<dbReference type="GO" id="GO:0006351">
    <property type="term" value="P:DNA-templated transcription"/>
    <property type="evidence" value="ECO:0007669"/>
    <property type="project" value="InterPro"/>
</dbReference>
<evidence type="ECO:0000259" key="9">
    <source>
        <dbReference type="PROSITE" id="PS50157"/>
    </source>
</evidence>
<dbReference type="HOGENOM" id="CLU_006466_0_0_1"/>
<feature type="region of interest" description="Disordered" evidence="8">
    <location>
        <begin position="1"/>
        <end position="43"/>
    </location>
</feature>
<dbReference type="SMART" id="SM00355">
    <property type="entry name" value="ZnF_C2H2"/>
    <property type="match status" value="2"/>
</dbReference>
<dbReference type="CDD" id="cd12148">
    <property type="entry name" value="fungal_TF_MHR"/>
    <property type="match status" value="1"/>
</dbReference>
<gene>
    <name evidence="10" type="ORF">VHEMI03655</name>
</gene>
<dbReference type="PROSITE" id="PS00028">
    <property type="entry name" value="ZINC_FINGER_C2H2_1"/>
    <property type="match status" value="2"/>
</dbReference>
<keyword evidence="6" id="KW-0539">Nucleus</keyword>
<feature type="compositionally biased region" description="Polar residues" evidence="8">
    <location>
        <begin position="8"/>
        <end position="29"/>
    </location>
</feature>
<dbReference type="PANTHER" id="PTHR40626">
    <property type="entry name" value="MIP31509P"/>
    <property type="match status" value="1"/>
</dbReference>
<dbReference type="EMBL" id="CDHN01000002">
    <property type="protein sequence ID" value="CEJ85046.1"/>
    <property type="molecule type" value="Genomic_DNA"/>
</dbReference>
<dbReference type="PROSITE" id="PS50157">
    <property type="entry name" value="ZINC_FINGER_C2H2_2"/>
    <property type="match status" value="2"/>
</dbReference>
<dbReference type="SUPFAM" id="SSF57667">
    <property type="entry name" value="beta-beta-alpha zinc fingers"/>
    <property type="match status" value="1"/>
</dbReference>
<name>A0A0A1TBZ6_9HYPO</name>
<dbReference type="Pfam" id="PF04082">
    <property type="entry name" value="Fungal_trans"/>
    <property type="match status" value="1"/>
</dbReference>
<evidence type="ECO:0000256" key="7">
    <source>
        <dbReference type="PROSITE-ProRule" id="PRU00042"/>
    </source>
</evidence>
<feature type="compositionally biased region" description="Basic and acidic residues" evidence="8">
    <location>
        <begin position="539"/>
        <end position="548"/>
    </location>
</feature>
<dbReference type="Proteomes" id="UP000039046">
    <property type="component" value="Unassembled WGS sequence"/>
</dbReference>
<dbReference type="Pfam" id="PF00096">
    <property type="entry name" value="zf-C2H2"/>
    <property type="match status" value="2"/>
</dbReference>
<dbReference type="GO" id="GO:0000978">
    <property type="term" value="F:RNA polymerase II cis-regulatory region sequence-specific DNA binding"/>
    <property type="evidence" value="ECO:0007669"/>
    <property type="project" value="InterPro"/>
</dbReference>
<keyword evidence="2" id="KW-0479">Metal-binding</keyword>
<evidence type="ECO:0000256" key="5">
    <source>
        <dbReference type="ARBA" id="ARBA00022833"/>
    </source>
</evidence>
<evidence type="ECO:0000256" key="2">
    <source>
        <dbReference type="ARBA" id="ARBA00022723"/>
    </source>
</evidence>